<dbReference type="Pfam" id="PF14088">
    <property type="entry name" value="DUF4268"/>
    <property type="match status" value="1"/>
</dbReference>
<dbReference type="AlphaFoldDB" id="A0A9D9HC98"/>
<evidence type="ECO:0000259" key="1">
    <source>
        <dbReference type="Pfam" id="PF14088"/>
    </source>
</evidence>
<dbReference type="GO" id="GO:0003676">
    <property type="term" value="F:nucleic acid binding"/>
    <property type="evidence" value="ECO:0007669"/>
    <property type="project" value="InterPro"/>
</dbReference>
<dbReference type="EMBL" id="JADIMO010000024">
    <property type="protein sequence ID" value="MBO8444452.1"/>
    <property type="molecule type" value="Genomic_DNA"/>
</dbReference>
<reference evidence="2" key="2">
    <citation type="journal article" date="2021" name="PeerJ">
        <title>Extensive microbial diversity within the chicken gut microbiome revealed by metagenomics and culture.</title>
        <authorList>
            <person name="Gilroy R."/>
            <person name="Ravi A."/>
            <person name="Getino M."/>
            <person name="Pursley I."/>
            <person name="Horton D.L."/>
            <person name="Alikhan N.F."/>
            <person name="Baker D."/>
            <person name="Gharbi K."/>
            <person name="Hall N."/>
            <person name="Watson M."/>
            <person name="Adriaenssens E.M."/>
            <person name="Foster-Nyarko E."/>
            <person name="Jarju S."/>
            <person name="Secka A."/>
            <person name="Antonio M."/>
            <person name="Oren A."/>
            <person name="Chaudhuri R.R."/>
            <person name="La Ragione R."/>
            <person name="Hildebrand F."/>
            <person name="Pallen M.J."/>
        </authorList>
    </citation>
    <scope>NUCLEOTIDE SEQUENCE</scope>
    <source>
        <strain evidence="2">D5-748</strain>
    </source>
</reference>
<name>A0A9D9HC98_9BACT</name>
<protein>
    <submittedName>
        <fullName evidence="2">DUF4268 domain-containing protein</fullName>
    </submittedName>
</protein>
<dbReference type="InterPro" id="IPR025364">
    <property type="entry name" value="DUF4268"/>
</dbReference>
<evidence type="ECO:0000313" key="3">
    <source>
        <dbReference type="Proteomes" id="UP000823619"/>
    </source>
</evidence>
<dbReference type="Proteomes" id="UP000823619">
    <property type="component" value="Unassembled WGS sequence"/>
</dbReference>
<reference evidence="2" key="1">
    <citation type="submission" date="2020-10" db="EMBL/GenBank/DDBJ databases">
        <authorList>
            <person name="Gilroy R."/>
        </authorList>
    </citation>
    <scope>NUCLEOTIDE SEQUENCE</scope>
    <source>
        <strain evidence="2">D5-748</strain>
    </source>
</reference>
<evidence type="ECO:0000313" key="2">
    <source>
        <dbReference type="EMBL" id="MBO8444452.1"/>
    </source>
</evidence>
<feature type="domain" description="DUF4268" evidence="1">
    <location>
        <begin position="170"/>
        <end position="308"/>
    </location>
</feature>
<sequence length="313" mass="36010">MNKVEKIKRFPLKSVWKNEAHDFTPWLCANMDYLSEQLGFNIINASSELSSDNFRVDIQAELENGSCVVIENQFGLSNHDHLGKIITYRTAFDAKVAIWIVEEARKEHIDACNWLNETDNGCDFYLIRVEVIQIGDSAPAPLFTIEAAPSSESIAIGKIKKEQSERHMKRFEFWSELLKMFKADKEITSFRNVNPTTDSFVSGATGIGGITWTLWLNKDNMRLEVRIDKGKGCDEENIAIFRKLEKHRENIEKEFGGGLNWEEMTGYRLCSIRKDFEGGWAWPKDEWPKIIGTAVDYTRRLIKATKPYIAELK</sequence>
<comment type="caution">
    <text evidence="2">The sequence shown here is derived from an EMBL/GenBank/DDBJ whole genome shotgun (WGS) entry which is preliminary data.</text>
</comment>
<dbReference type="InterPro" id="IPR011856">
    <property type="entry name" value="tRNA_endonuc-like_dom_sf"/>
</dbReference>
<gene>
    <name evidence="2" type="ORF">IAC23_01975</name>
</gene>
<dbReference type="Gene3D" id="3.40.1350.10">
    <property type="match status" value="1"/>
</dbReference>
<proteinExistence type="predicted"/>
<accession>A0A9D9HC98</accession>
<organism evidence="2 3">
    <name type="scientific">Candidatus Cryptobacteroides merdavium</name>
    <dbReference type="NCBI Taxonomy" id="2840769"/>
    <lineage>
        <taxon>Bacteria</taxon>
        <taxon>Pseudomonadati</taxon>
        <taxon>Bacteroidota</taxon>
        <taxon>Bacteroidia</taxon>
        <taxon>Bacteroidales</taxon>
        <taxon>Candidatus Cryptobacteroides</taxon>
    </lineage>
</organism>